<feature type="compositionally biased region" description="Low complexity" evidence="4">
    <location>
        <begin position="38"/>
        <end position="51"/>
    </location>
</feature>
<feature type="compositionally biased region" description="Gly residues" evidence="4">
    <location>
        <begin position="52"/>
        <end position="72"/>
    </location>
</feature>
<dbReference type="PROSITE" id="PS50102">
    <property type="entry name" value="RRM"/>
    <property type="match status" value="2"/>
</dbReference>
<feature type="region of interest" description="Disordered" evidence="4">
    <location>
        <begin position="138"/>
        <end position="181"/>
    </location>
</feature>
<reference evidence="6 7" key="1">
    <citation type="submission" date="2020-02" db="EMBL/GenBank/DDBJ databases">
        <authorList>
            <person name="Ferguson B K."/>
        </authorList>
    </citation>
    <scope>NUCLEOTIDE SEQUENCE [LARGE SCALE GENOMIC DNA]</scope>
</reference>
<feature type="domain" description="RRM" evidence="5">
    <location>
        <begin position="215"/>
        <end position="287"/>
    </location>
</feature>
<dbReference type="GO" id="GO:0005634">
    <property type="term" value="C:nucleus"/>
    <property type="evidence" value="ECO:0007669"/>
    <property type="project" value="UniProtKB-ARBA"/>
</dbReference>
<gene>
    <name evidence="6" type="ORF">TBRA_LOCUS4710</name>
</gene>
<dbReference type="InterPro" id="IPR000504">
    <property type="entry name" value="RRM_dom"/>
</dbReference>
<feature type="compositionally biased region" description="Polar residues" evidence="4">
    <location>
        <begin position="1"/>
        <end position="33"/>
    </location>
</feature>
<evidence type="ECO:0000256" key="1">
    <source>
        <dbReference type="ARBA" id="ARBA00022737"/>
    </source>
</evidence>
<keyword evidence="7" id="KW-1185">Reference proteome</keyword>
<dbReference type="InterPro" id="IPR012975">
    <property type="entry name" value="NOPS"/>
</dbReference>
<feature type="compositionally biased region" description="Gly residues" evidence="4">
    <location>
        <begin position="83"/>
        <end position="111"/>
    </location>
</feature>
<dbReference type="InterPro" id="IPR012677">
    <property type="entry name" value="Nucleotide-bd_a/b_plait_sf"/>
</dbReference>
<dbReference type="Gene3D" id="3.30.70.330">
    <property type="match status" value="2"/>
</dbReference>
<dbReference type="InterPro" id="IPR035979">
    <property type="entry name" value="RBD_domain_sf"/>
</dbReference>
<dbReference type="OrthoDB" id="10067824at2759"/>
<feature type="region of interest" description="Disordered" evidence="4">
    <location>
        <begin position="469"/>
        <end position="491"/>
    </location>
</feature>
<dbReference type="Gene3D" id="6.10.250.1170">
    <property type="match status" value="1"/>
</dbReference>
<feature type="domain" description="RRM" evidence="5">
    <location>
        <begin position="289"/>
        <end position="370"/>
    </location>
</feature>
<evidence type="ECO:0000259" key="5">
    <source>
        <dbReference type="PROSITE" id="PS50102"/>
    </source>
</evidence>
<dbReference type="SMART" id="SM00360">
    <property type="entry name" value="RRM"/>
    <property type="match status" value="2"/>
</dbReference>
<dbReference type="CDD" id="cd12945">
    <property type="entry name" value="NOPS_NONA_like"/>
    <property type="match status" value="1"/>
</dbReference>
<keyword evidence="1" id="KW-0677">Repeat</keyword>
<accession>A0A6H5I857</accession>
<dbReference type="CDD" id="cd12333">
    <property type="entry name" value="RRM2_p54nrb_like"/>
    <property type="match status" value="1"/>
</dbReference>
<dbReference type="SUPFAM" id="SSF54928">
    <property type="entry name" value="RNA-binding domain, RBD"/>
    <property type="match status" value="1"/>
</dbReference>
<dbReference type="GO" id="GO:0003723">
    <property type="term" value="F:RNA binding"/>
    <property type="evidence" value="ECO:0007669"/>
    <property type="project" value="UniProtKB-UniRule"/>
</dbReference>
<evidence type="ECO:0000313" key="6">
    <source>
        <dbReference type="EMBL" id="CAB0032784.1"/>
    </source>
</evidence>
<dbReference type="Proteomes" id="UP000479190">
    <property type="component" value="Unassembled WGS sequence"/>
</dbReference>
<dbReference type="FunFam" id="3.30.70.330:FF:000043">
    <property type="entry name" value="paraspeckle component 1 isoform X1"/>
    <property type="match status" value="1"/>
</dbReference>
<dbReference type="Pfam" id="PF00076">
    <property type="entry name" value="RRM_1"/>
    <property type="match status" value="2"/>
</dbReference>
<sequence length="530" mass="59717">MPRIQQFQNIDRQKSSGNTMGEEQLKSENNQSEIKNENSSGGQQQGNQGNNSSGGQGGQNRGGGGGRGGRAGGRGDRKSGGNRFSGGHGGNRGGPGGNQGGNRGNSSGSGGNMNMNDVQIKMSESMIEGMLDESMLNQSMNQRGGGGSAGGMNQRGGARPGGRGAAGRSGPGGHDRGMPSRSQDDRIMERIMSISGPTHDLPPQDIEEKKFNSRSRLYVGNLTNDITEDELHQMFAPYGETTELFLNKEKNFAFLKVDFHANAEKAKRELDGSVRKGRVLKVRFAPNSSVVKVKNLTPWVSNELLAHAFGVFGDIERAIVIVDERGKSTGEGIVEFSRKPSAQAALRKCSERCFFLTASLRPVVCEPFEQNDDIDGYPDKNLPKKHTDFYKAREQGPRFASIGSFEHEYGTRWKQLHELYKQKEDALKREMMMEEEKLEAQMEFARNEHETELLREQLRVREADRERKKREWEMKERQAEEQRTREEELRRRQQEEMALRIRRQEEELHRRQQENNLFMQVRYFLNIIVM</sequence>
<dbReference type="FunFam" id="3.30.70.330:FF:000513">
    <property type="entry name" value="Splicing factor, proline-and glutamine-rich"/>
    <property type="match status" value="1"/>
</dbReference>
<feature type="region of interest" description="Disordered" evidence="4">
    <location>
        <begin position="1"/>
        <end position="116"/>
    </location>
</feature>
<protein>
    <recommendedName>
        <fullName evidence="5">RRM domain-containing protein</fullName>
    </recommendedName>
</protein>
<dbReference type="CDD" id="cd12332">
    <property type="entry name" value="RRM1_p54nrb_like"/>
    <property type="match status" value="1"/>
</dbReference>
<organism evidence="6 7">
    <name type="scientific">Trichogramma brassicae</name>
    <dbReference type="NCBI Taxonomy" id="86971"/>
    <lineage>
        <taxon>Eukaryota</taxon>
        <taxon>Metazoa</taxon>
        <taxon>Ecdysozoa</taxon>
        <taxon>Arthropoda</taxon>
        <taxon>Hexapoda</taxon>
        <taxon>Insecta</taxon>
        <taxon>Pterygota</taxon>
        <taxon>Neoptera</taxon>
        <taxon>Endopterygota</taxon>
        <taxon>Hymenoptera</taxon>
        <taxon>Apocrita</taxon>
        <taxon>Proctotrupomorpha</taxon>
        <taxon>Chalcidoidea</taxon>
        <taxon>Trichogrammatidae</taxon>
        <taxon>Trichogramma</taxon>
    </lineage>
</organism>
<evidence type="ECO:0000256" key="3">
    <source>
        <dbReference type="PROSITE-ProRule" id="PRU00176"/>
    </source>
</evidence>
<evidence type="ECO:0000256" key="2">
    <source>
        <dbReference type="ARBA" id="ARBA00022884"/>
    </source>
</evidence>
<feature type="compositionally biased region" description="Gly residues" evidence="4">
    <location>
        <begin position="143"/>
        <end position="172"/>
    </location>
</feature>
<dbReference type="EMBL" id="CADCXV010000689">
    <property type="protein sequence ID" value="CAB0032784.1"/>
    <property type="molecule type" value="Genomic_DNA"/>
</dbReference>
<evidence type="ECO:0000256" key="4">
    <source>
        <dbReference type="SAM" id="MobiDB-lite"/>
    </source>
</evidence>
<dbReference type="AlphaFoldDB" id="A0A6H5I857"/>
<proteinExistence type="predicted"/>
<name>A0A6H5I857_9HYME</name>
<keyword evidence="2 3" id="KW-0694">RNA-binding</keyword>
<dbReference type="Pfam" id="PF08075">
    <property type="entry name" value="NOPS"/>
    <property type="match status" value="1"/>
</dbReference>
<evidence type="ECO:0000313" key="7">
    <source>
        <dbReference type="Proteomes" id="UP000479190"/>
    </source>
</evidence>
<dbReference type="PANTHER" id="PTHR23189">
    <property type="entry name" value="RNA RECOGNITION MOTIF-CONTAINING"/>
    <property type="match status" value="1"/>
</dbReference>